<dbReference type="AlphaFoldDB" id="A0AAV7IL43"/>
<reference evidence="14 15" key="1">
    <citation type="journal article" date="2021" name="J. Hered.">
        <title>A chromosome-level genome assembly of the parasitoid wasp, Cotesia glomerata (Hymenoptera: Braconidae).</title>
        <authorList>
            <person name="Pinto B.J."/>
            <person name="Weis J.J."/>
            <person name="Gamble T."/>
            <person name="Ode P.J."/>
            <person name="Paul R."/>
            <person name="Zaspel J.M."/>
        </authorList>
    </citation>
    <scope>NUCLEOTIDE SEQUENCE [LARGE SCALE GENOMIC DNA]</scope>
    <source>
        <strain evidence="14">CgM1</strain>
    </source>
</reference>
<dbReference type="PROSITE" id="PS00166">
    <property type="entry name" value="ENOYL_COA_HYDRATASE"/>
    <property type="match status" value="1"/>
</dbReference>
<dbReference type="GO" id="GO:0005777">
    <property type="term" value="C:peroxisome"/>
    <property type="evidence" value="ECO:0007669"/>
    <property type="project" value="UniProtKB-SubCell"/>
</dbReference>
<protein>
    <recommendedName>
        <fullName evidence="12">Delta(3,5)-Delta(2,4)-dienoyl-CoA isomerase, mitochondrial</fullName>
    </recommendedName>
</protein>
<comment type="function">
    <text evidence="11">Isomerization of 3-trans,5-cis-dienoyl-CoA to 2-trans,4-trans-dienoyl-CoA.</text>
</comment>
<dbReference type="InterPro" id="IPR045002">
    <property type="entry name" value="Ech1-like"/>
</dbReference>
<comment type="caution">
    <text evidence="14">The sequence shown here is derived from an EMBL/GenBank/DDBJ whole genome shotgun (WGS) entry which is preliminary data.</text>
</comment>
<dbReference type="PANTHER" id="PTHR43149:SF1">
    <property type="entry name" value="DELTA(3,5)-DELTA(2,4)-DIENOYL-COA ISOMERASE, MITOCHONDRIAL"/>
    <property type="match status" value="1"/>
</dbReference>
<dbReference type="Gene3D" id="1.10.12.10">
    <property type="entry name" value="Lyase 2-enoyl-coa Hydratase, Chain A, domain 2"/>
    <property type="match status" value="1"/>
</dbReference>
<dbReference type="InterPro" id="IPR029045">
    <property type="entry name" value="ClpP/crotonase-like_dom_sf"/>
</dbReference>
<keyword evidence="8" id="KW-0413">Isomerase</keyword>
<dbReference type="Pfam" id="PF00378">
    <property type="entry name" value="ECH_1"/>
    <property type="match status" value="1"/>
</dbReference>
<dbReference type="Proteomes" id="UP000826195">
    <property type="component" value="Unassembled WGS sequence"/>
</dbReference>
<evidence type="ECO:0000256" key="8">
    <source>
        <dbReference type="ARBA" id="ARBA00023235"/>
    </source>
</evidence>
<comment type="subcellular location">
    <subcellularLocation>
        <location evidence="1">Peroxisome</location>
    </subcellularLocation>
</comment>
<evidence type="ECO:0000313" key="14">
    <source>
        <dbReference type="EMBL" id="KAH0553264.1"/>
    </source>
</evidence>
<dbReference type="FunFam" id="1.10.12.10:FF:000004">
    <property type="entry name" value="Delta3,5-delta2,4-dienoyl-CoA isomerase"/>
    <property type="match status" value="1"/>
</dbReference>
<evidence type="ECO:0000256" key="5">
    <source>
        <dbReference type="ARBA" id="ARBA00022990"/>
    </source>
</evidence>
<keyword evidence="4" id="KW-0276">Fatty acid metabolism</keyword>
<dbReference type="GO" id="GO:0051750">
    <property type="term" value="F:delta(3,5)-delta(2,4)-dienoyl-CoA isomerase activity"/>
    <property type="evidence" value="ECO:0007669"/>
    <property type="project" value="TreeGrafter"/>
</dbReference>
<dbReference type="Gene3D" id="3.90.226.10">
    <property type="entry name" value="2-enoyl-CoA Hydratase, Chain A, domain 1"/>
    <property type="match status" value="1"/>
</dbReference>
<evidence type="ECO:0000313" key="15">
    <source>
        <dbReference type="Proteomes" id="UP000826195"/>
    </source>
</evidence>
<evidence type="ECO:0000256" key="13">
    <source>
        <dbReference type="RuleBase" id="RU003707"/>
    </source>
</evidence>
<evidence type="ECO:0000256" key="11">
    <source>
        <dbReference type="ARBA" id="ARBA00055786"/>
    </source>
</evidence>
<accession>A0AAV7IL43</accession>
<dbReference type="EMBL" id="JAHXZJ010001130">
    <property type="protein sequence ID" value="KAH0553264.1"/>
    <property type="molecule type" value="Genomic_DNA"/>
</dbReference>
<dbReference type="InterPro" id="IPR014748">
    <property type="entry name" value="Enoyl-CoA_hydra_C"/>
</dbReference>
<evidence type="ECO:0000256" key="12">
    <source>
        <dbReference type="ARBA" id="ARBA00071021"/>
    </source>
</evidence>
<keyword evidence="15" id="KW-1185">Reference proteome</keyword>
<evidence type="ECO:0000256" key="6">
    <source>
        <dbReference type="ARBA" id="ARBA00023098"/>
    </source>
</evidence>
<comment type="catalytic activity">
    <reaction evidence="10">
        <text>(3E,5Z,8Z,11Z,14Z)-eicosapentaenoyl-CoA = (2E,4E,8Z,11Z,14Z)-eicosapentaenoyl-CoA</text>
        <dbReference type="Rhea" id="RHEA:45224"/>
        <dbReference type="ChEBI" id="CHEBI:85090"/>
        <dbReference type="ChEBI" id="CHEBI:85091"/>
    </reaction>
</comment>
<dbReference type="PANTHER" id="PTHR43149">
    <property type="entry name" value="ENOYL-COA HYDRATASE"/>
    <property type="match status" value="1"/>
</dbReference>
<comment type="similarity">
    <text evidence="3 13">Belongs to the enoyl-CoA hydratase/isomerase family.</text>
</comment>
<comment type="pathway">
    <text evidence="2">Lipid metabolism; fatty acid beta-oxidation.</text>
</comment>
<gene>
    <name evidence="14" type="ORF">KQX54_000956</name>
</gene>
<comment type="catalytic activity">
    <reaction evidence="9">
        <text>(3E,5Z)-octadienoyl-CoA = (2E,4E)-octadienoyl-CoA</text>
        <dbReference type="Rhea" id="RHEA:45244"/>
        <dbReference type="ChEBI" id="CHEBI:62243"/>
        <dbReference type="ChEBI" id="CHEBI:85108"/>
    </reaction>
</comment>
<evidence type="ECO:0000256" key="3">
    <source>
        <dbReference type="ARBA" id="ARBA00005254"/>
    </source>
</evidence>
<dbReference type="FunFam" id="3.90.226.10:FF:000024">
    <property type="entry name" value="Delta3,5-delta2,4-dienoyl-CoA isomerase"/>
    <property type="match status" value="1"/>
</dbReference>
<sequence length="306" mass="33620">MISSAKIMSSLQSSIKAAGFRSIRAASDMKSLSFETLSVSSPKEYVYQVQLNRPNKLNALNNTMWEEIGKCFQELDGTPECRVIILSGAGRAFCSGIDLQDAMSMGSMLAEHDDVARKARVLEQKIKKYQDSFLSIEKCRKPVIAAVHGACVGGGFNMISGADIRYCSSNAWFSLKEVDLGMAADVGALQWFSKIVGSESLARELAFTARKMLADEAFKCGFVSRLFNDDETLFKESLALAEEISKKSPVAVQATKMTMVYSRDRPTQEGLDYVRTLNQTFLQSEDFVNAAIAQATKGEPAVFSKL</sequence>
<proteinExistence type="inferred from homology"/>
<dbReference type="GO" id="GO:0005739">
    <property type="term" value="C:mitochondrion"/>
    <property type="evidence" value="ECO:0007669"/>
    <property type="project" value="TreeGrafter"/>
</dbReference>
<evidence type="ECO:0000256" key="2">
    <source>
        <dbReference type="ARBA" id="ARBA00005005"/>
    </source>
</evidence>
<evidence type="ECO:0000256" key="1">
    <source>
        <dbReference type="ARBA" id="ARBA00004275"/>
    </source>
</evidence>
<dbReference type="CDD" id="cd06558">
    <property type="entry name" value="crotonase-like"/>
    <property type="match status" value="1"/>
</dbReference>
<dbReference type="SUPFAM" id="SSF52096">
    <property type="entry name" value="ClpP/crotonase"/>
    <property type="match status" value="1"/>
</dbReference>
<evidence type="ECO:0000256" key="7">
    <source>
        <dbReference type="ARBA" id="ARBA00023140"/>
    </source>
</evidence>
<evidence type="ECO:0000256" key="9">
    <source>
        <dbReference type="ARBA" id="ARBA00051408"/>
    </source>
</evidence>
<name>A0AAV7IL43_COTGL</name>
<keyword evidence="6" id="KW-0443">Lipid metabolism</keyword>
<evidence type="ECO:0000256" key="4">
    <source>
        <dbReference type="ARBA" id="ARBA00022832"/>
    </source>
</evidence>
<evidence type="ECO:0000256" key="10">
    <source>
        <dbReference type="ARBA" id="ARBA00052809"/>
    </source>
</evidence>
<organism evidence="14 15">
    <name type="scientific">Cotesia glomerata</name>
    <name type="common">Lepidopteran parasitic wasp</name>
    <name type="synonym">Apanteles glomeratus</name>
    <dbReference type="NCBI Taxonomy" id="32391"/>
    <lineage>
        <taxon>Eukaryota</taxon>
        <taxon>Metazoa</taxon>
        <taxon>Ecdysozoa</taxon>
        <taxon>Arthropoda</taxon>
        <taxon>Hexapoda</taxon>
        <taxon>Insecta</taxon>
        <taxon>Pterygota</taxon>
        <taxon>Neoptera</taxon>
        <taxon>Endopterygota</taxon>
        <taxon>Hymenoptera</taxon>
        <taxon>Apocrita</taxon>
        <taxon>Ichneumonoidea</taxon>
        <taxon>Braconidae</taxon>
        <taxon>Microgastrinae</taxon>
        <taxon>Cotesia</taxon>
    </lineage>
</organism>
<keyword evidence="7" id="KW-0576">Peroxisome</keyword>
<dbReference type="InterPro" id="IPR001753">
    <property type="entry name" value="Enoyl-CoA_hydra/iso"/>
</dbReference>
<keyword evidence="5" id="KW-0007">Acetylation</keyword>
<dbReference type="GO" id="GO:0006631">
    <property type="term" value="P:fatty acid metabolic process"/>
    <property type="evidence" value="ECO:0007669"/>
    <property type="project" value="UniProtKB-KW"/>
</dbReference>
<dbReference type="InterPro" id="IPR018376">
    <property type="entry name" value="Enoyl-CoA_hyd/isom_CS"/>
</dbReference>